<keyword evidence="2" id="KW-0210">Decarboxylase</keyword>
<dbReference type="EC" id="4.1.1.19" evidence="7"/>
<reference evidence="7" key="1">
    <citation type="submission" date="2022-02" db="EMBL/GenBank/DDBJ databases">
        <title>Emergence and expansion in Europe of a Vibrio aestuarianus clonal complex pathogenic for oysters.</title>
        <authorList>
            <person name="Mesnil A."/>
            <person name="Travers M.-A."/>
        </authorList>
    </citation>
    <scope>NUCLEOTIDE SEQUENCE</scope>
    <source>
        <strain evidence="7">19_064_11T1</strain>
    </source>
</reference>
<feature type="domain" description="Orn/Lys/Arg decarboxylases family 1 pyridoxal-P attachment site" evidence="6">
    <location>
        <begin position="395"/>
        <end position="409"/>
    </location>
</feature>
<dbReference type="CDD" id="cd00615">
    <property type="entry name" value="Orn_deC_like"/>
    <property type="match status" value="1"/>
</dbReference>
<dbReference type="InterPro" id="IPR000310">
    <property type="entry name" value="Orn/Lys/Arg_deCO2ase_major_dom"/>
</dbReference>
<dbReference type="PANTHER" id="PTHR45229">
    <property type="entry name" value="CONSTITUTIVE ORNITHINE DECARBOXYLASE"/>
    <property type="match status" value="1"/>
</dbReference>
<dbReference type="EMBL" id="JAKNBA010000008">
    <property type="protein sequence ID" value="MDE1241863.1"/>
    <property type="molecule type" value="Genomic_DNA"/>
</dbReference>
<dbReference type="SUPFAM" id="SSF55904">
    <property type="entry name" value="Ornithine decarboxylase C-terminal domain"/>
    <property type="match status" value="1"/>
</dbReference>
<dbReference type="InterPro" id="IPR008286">
    <property type="entry name" value="Prn/Lys/Arg_de-COase_C"/>
</dbReference>
<gene>
    <name evidence="7" type="primary">adiA</name>
    <name evidence="7" type="ORF">L9W94_06820</name>
</gene>
<dbReference type="Gene3D" id="3.90.1150.10">
    <property type="entry name" value="Aspartate Aminotransferase, domain 1"/>
    <property type="match status" value="1"/>
</dbReference>
<evidence type="ECO:0000256" key="4">
    <source>
        <dbReference type="ARBA" id="ARBA00023239"/>
    </source>
</evidence>
<evidence type="ECO:0000313" key="8">
    <source>
        <dbReference type="Proteomes" id="UP001140979"/>
    </source>
</evidence>
<name>A0A9X4EWZ5_9VIBR</name>
<dbReference type="GO" id="GO:0005829">
    <property type="term" value="C:cytosol"/>
    <property type="evidence" value="ECO:0007669"/>
    <property type="project" value="TreeGrafter"/>
</dbReference>
<evidence type="ECO:0000256" key="5">
    <source>
        <dbReference type="PIRSR" id="PIRSR009393-1"/>
    </source>
</evidence>
<feature type="modified residue" description="N6-(pyridoxal phosphate)lysine" evidence="5">
    <location>
        <position position="400"/>
    </location>
</feature>
<comment type="similarity">
    <text evidence="1">Belongs to the Orn/Lys/Arg decarboxylase class-I family.</text>
</comment>
<dbReference type="Pfam" id="PF03711">
    <property type="entry name" value="OKR_DC_1_C"/>
    <property type="match status" value="1"/>
</dbReference>
<dbReference type="RefSeq" id="WP_274682949.1">
    <property type="nucleotide sequence ID" value="NZ_JAKNBA010000008.1"/>
</dbReference>
<dbReference type="Proteomes" id="UP001140979">
    <property type="component" value="Unassembled WGS sequence"/>
</dbReference>
<dbReference type="InterPro" id="IPR015422">
    <property type="entry name" value="PyrdxlP-dep_Trfase_small"/>
</dbReference>
<dbReference type="Pfam" id="PF01276">
    <property type="entry name" value="OKR_DC_1"/>
    <property type="match status" value="1"/>
</dbReference>
<keyword evidence="3 5" id="KW-0663">Pyridoxal phosphate</keyword>
<evidence type="ECO:0000256" key="1">
    <source>
        <dbReference type="ARBA" id="ARBA00010671"/>
    </source>
</evidence>
<dbReference type="SUPFAM" id="SSF53383">
    <property type="entry name" value="PLP-dependent transferases"/>
    <property type="match status" value="1"/>
</dbReference>
<sequence length="769" mass="85235">MIATNYNPVKSKVLVIDEGLEKLNTAFGRNTKVLVDELTKRDVYVSTAVSEEEALAAIVSDASIHGVLLSWELTGTGKDGKRSAEILLNELAQRHRNIPVFLMAKNSEQVKTINEDVMTKVEEFVWMLEDTADFIAGRMIAAVDRYRAQLLPPFAAALAKYSKLREQSWSAPGHQGGIAFTKLPVGRAFFDFYGENLFRTDMGIERGQLGSLLDHTGPVAESEKYAAKVFGADRSYNVTGGTSGSNRTIMQATMVEDDVVICDRNCHKSIEQGLMLTGARPVYLVPTRNQYGIIGPVPASDMSVESITNKIETSPLTKDLENKDPVYSVLTSCTYDGLCYNAVDVENLLGQSSPRIHMDEAWYGYARFNPIYKDHFAMRDGAGKDDPNAPTVFATHSTHKLLAALSQASYIHVRDGRDAIPHDRFNQSYMMHATTSPLYSIVASNDIASAMMDGEGGTMLTTDAIKEAVSFRQAVGKAFKSHESNGDWFFKPWNAETVVDPVTGDSYPFEEAPSELLVSEQSCWRLDPKDKWHGFKDLQDNWVMLDPIKVSLLTPGMSEDGELLETGVPAELFTAYASRFGIVPTRTTDFQVMFLFSIGVTKGKWVTLINTLLSFKRHYDENAPLTQVLPELVSSNPERYGNLGLKDLGNEMFEFLKKHDPGQALNDAYSTIPQPEMTPRAAFQQLVKDNIELVPADKLAGRVAANAVMPYPPGIPMMMSGEKFDESNSPQIEYMLKLGLWDEMFPGFEHEVEGAEVVDGVYNVLCLKA</sequence>
<dbReference type="AlphaFoldDB" id="A0A9X4EWZ5"/>
<evidence type="ECO:0000256" key="3">
    <source>
        <dbReference type="ARBA" id="ARBA00022898"/>
    </source>
</evidence>
<dbReference type="PIRSF" id="PIRSF009393">
    <property type="entry name" value="Orn_decarb"/>
    <property type="match status" value="1"/>
</dbReference>
<proteinExistence type="inferred from homology"/>
<comment type="caution">
    <text evidence="7">The sequence shown here is derived from an EMBL/GenBank/DDBJ whole genome shotgun (WGS) entry which is preliminary data.</text>
</comment>
<dbReference type="Gene3D" id="3.40.50.2300">
    <property type="match status" value="1"/>
</dbReference>
<evidence type="ECO:0000256" key="2">
    <source>
        <dbReference type="ARBA" id="ARBA00022793"/>
    </source>
</evidence>
<dbReference type="PROSITE" id="PS00703">
    <property type="entry name" value="OKR_DC_1"/>
    <property type="match status" value="1"/>
</dbReference>
<keyword evidence="4 7" id="KW-0456">Lyase</keyword>
<dbReference type="InterPro" id="IPR005308">
    <property type="entry name" value="OKR_de-COase_N"/>
</dbReference>
<accession>A0A9X4EWZ5</accession>
<evidence type="ECO:0000259" key="6">
    <source>
        <dbReference type="PROSITE" id="PS00703"/>
    </source>
</evidence>
<dbReference type="InterPro" id="IPR036633">
    <property type="entry name" value="Prn/Lys/Arg_de-COase_C_sf"/>
</dbReference>
<dbReference type="Pfam" id="PF03709">
    <property type="entry name" value="OKR_DC_1_N"/>
    <property type="match status" value="1"/>
</dbReference>
<dbReference type="InterPro" id="IPR015424">
    <property type="entry name" value="PyrdxlP-dep_Trfase"/>
</dbReference>
<organism evidence="7 8">
    <name type="scientific">Vibrio aestuarianus</name>
    <dbReference type="NCBI Taxonomy" id="28171"/>
    <lineage>
        <taxon>Bacteria</taxon>
        <taxon>Pseudomonadati</taxon>
        <taxon>Pseudomonadota</taxon>
        <taxon>Gammaproteobacteria</taxon>
        <taxon>Vibrionales</taxon>
        <taxon>Vibrionaceae</taxon>
        <taxon>Vibrio</taxon>
    </lineage>
</organism>
<evidence type="ECO:0000313" key="7">
    <source>
        <dbReference type="EMBL" id="MDE1241863.1"/>
    </source>
</evidence>
<dbReference type="InterPro" id="IPR015421">
    <property type="entry name" value="PyrdxlP-dep_Trfase_major"/>
</dbReference>
<dbReference type="GO" id="GO:0030170">
    <property type="term" value="F:pyridoxal phosphate binding"/>
    <property type="evidence" value="ECO:0007669"/>
    <property type="project" value="TreeGrafter"/>
</dbReference>
<protein>
    <submittedName>
        <fullName evidence="7">Arginine decarboxylase</fullName>
        <ecNumber evidence="7">4.1.1.19</ecNumber>
    </submittedName>
</protein>
<dbReference type="GO" id="GO:0006527">
    <property type="term" value="P:L-arginine catabolic process"/>
    <property type="evidence" value="ECO:0007669"/>
    <property type="project" value="TreeGrafter"/>
</dbReference>
<dbReference type="PANTHER" id="PTHR45229:SF3">
    <property type="entry name" value="BIODEGRADATIVE ARGININE DECARBOXYLASE"/>
    <property type="match status" value="1"/>
</dbReference>
<dbReference type="Gene3D" id="3.40.640.10">
    <property type="entry name" value="Type I PLP-dependent aspartate aminotransferase-like (Major domain)"/>
    <property type="match status" value="1"/>
</dbReference>
<dbReference type="InterPro" id="IPR011193">
    <property type="entry name" value="Orn/lys/arg_de-COase"/>
</dbReference>
<dbReference type="FunFam" id="3.40.640.10:FF:000008">
    <property type="entry name" value="Lysine decarboxylase, inducible"/>
    <property type="match status" value="1"/>
</dbReference>
<dbReference type="GO" id="GO:0008792">
    <property type="term" value="F:arginine decarboxylase activity"/>
    <property type="evidence" value="ECO:0007669"/>
    <property type="project" value="UniProtKB-EC"/>
</dbReference>
<dbReference type="Gene3D" id="3.90.100.10">
    <property type="entry name" value="Orn/Lys/Arg decarboxylase, C-terminal domain"/>
    <property type="match status" value="1"/>
</dbReference>
<dbReference type="NCBIfam" id="NF011603">
    <property type="entry name" value="PRK15029.1"/>
    <property type="match status" value="1"/>
</dbReference>